<evidence type="ECO:0000313" key="2">
    <source>
        <dbReference type="EMBL" id="KAF2243868.1"/>
    </source>
</evidence>
<name>A0A6A6I1H6_9PLEO</name>
<dbReference type="AlphaFoldDB" id="A0A6A6I1H6"/>
<gene>
    <name evidence="2" type="ORF">BU26DRAFT_523432</name>
</gene>
<protein>
    <submittedName>
        <fullName evidence="2">Uncharacterized protein</fullName>
    </submittedName>
</protein>
<reference evidence="2" key="1">
    <citation type="journal article" date="2020" name="Stud. Mycol.">
        <title>101 Dothideomycetes genomes: a test case for predicting lifestyles and emergence of pathogens.</title>
        <authorList>
            <person name="Haridas S."/>
            <person name="Albert R."/>
            <person name="Binder M."/>
            <person name="Bloem J."/>
            <person name="Labutti K."/>
            <person name="Salamov A."/>
            <person name="Andreopoulos B."/>
            <person name="Baker S."/>
            <person name="Barry K."/>
            <person name="Bills G."/>
            <person name="Bluhm B."/>
            <person name="Cannon C."/>
            <person name="Castanera R."/>
            <person name="Culley D."/>
            <person name="Daum C."/>
            <person name="Ezra D."/>
            <person name="Gonzalez J."/>
            <person name="Henrissat B."/>
            <person name="Kuo A."/>
            <person name="Liang C."/>
            <person name="Lipzen A."/>
            <person name="Lutzoni F."/>
            <person name="Magnuson J."/>
            <person name="Mondo S."/>
            <person name="Nolan M."/>
            <person name="Ohm R."/>
            <person name="Pangilinan J."/>
            <person name="Park H.-J."/>
            <person name="Ramirez L."/>
            <person name="Alfaro M."/>
            <person name="Sun H."/>
            <person name="Tritt A."/>
            <person name="Yoshinaga Y."/>
            <person name="Zwiers L.-H."/>
            <person name="Turgeon B."/>
            <person name="Goodwin S."/>
            <person name="Spatafora J."/>
            <person name="Crous P."/>
            <person name="Grigoriev I."/>
        </authorList>
    </citation>
    <scope>NUCLEOTIDE SEQUENCE</scope>
    <source>
        <strain evidence="2">CBS 122368</strain>
    </source>
</reference>
<feature type="region of interest" description="Disordered" evidence="1">
    <location>
        <begin position="1"/>
        <end position="91"/>
    </location>
</feature>
<evidence type="ECO:0000256" key="1">
    <source>
        <dbReference type="SAM" id="MobiDB-lite"/>
    </source>
</evidence>
<feature type="compositionally biased region" description="Basic and acidic residues" evidence="1">
    <location>
        <begin position="39"/>
        <end position="49"/>
    </location>
</feature>
<accession>A0A6A6I1H6</accession>
<sequence>MAKSSRRKQSRSPAKKEQSIPPPEPVDGNASVINRKRKEGPDTKDEDHKRQKIASQASKANKVEGSAKLGDTEACEGGRTDAIDSLRQHCR</sequence>
<feature type="compositionally biased region" description="Basic and acidic residues" evidence="1">
    <location>
        <begin position="76"/>
        <end position="91"/>
    </location>
</feature>
<dbReference type="Proteomes" id="UP000800094">
    <property type="component" value="Unassembled WGS sequence"/>
</dbReference>
<evidence type="ECO:0000313" key="3">
    <source>
        <dbReference type="Proteomes" id="UP000800094"/>
    </source>
</evidence>
<keyword evidence="3" id="KW-1185">Reference proteome</keyword>
<dbReference type="RefSeq" id="XP_033678872.1">
    <property type="nucleotide sequence ID" value="XM_033830047.1"/>
</dbReference>
<organism evidence="2 3">
    <name type="scientific">Trematosphaeria pertusa</name>
    <dbReference type="NCBI Taxonomy" id="390896"/>
    <lineage>
        <taxon>Eukaryota</taxon>
        <taxon>Fungi</taxon>
        <taxon>Dikarya</taxon>
        <taxon>Ascomycota</taxon>
        <taxon>Pezizomycotina</taxon>
        <taxon>Dothideomycetes</taxon>
        <taxon>Pleosporomycetidae</taxon>
        <taxon>Pleosporales</taxon>
        <taxon>Massarineae</taxon>
        <taxon>Trematosphaeriaceae</taxon>
        <taxon>Trematosphaeria</taxon>
    </lineage>
</organism>
<proteinExistence type="predicted"/>
<feature type="compositionally biased region" description="Basic residues" evidence="1">
    <location>
        <begin position="1"/>
        <end position="10"/>
    </location>
</feature>
<dbReference type="EMBL" id="ML987204">
    <property type="protein sequence ID" value="KAF2243868.1"/>
    <property type="molecule type" value="Genomic_DNA"/>
</dbReference>
<dbReference type="GeneID" id="54583377"/>